<dbReference type="GO" id="GO:0015074">
    <property type="term" value="P:DNA integration"/>
    <property type="evidence" value="ECO:0007669"/>
    <property type="project" value="InterPro"/>
</dbReference>
<dbReference type="InterPro" id="IPR054722">
    <property type="entry name" value="PolX-like_BBD"/>
</dbReference>
<proteinExistence type="predicted"/>
<protein>
    <recommendedName>
        <fullName evidence="2">Integrase catalytic domain-containing protein</fullName>
    </recommendedName>
</protein>
<dbReference type="Proteomes" id="UP000701853">
    <property type="component" value="Chromosome 6"/>
</dbReference>
<feature type="region of interest" description="Disordered" evidence="1">
    <location>
        <begin position="711"/>
        <end position="738"/>
    </location>
</feature>
<dbReference type="Pfam" id="PF14223">
    <property type="entry name" value="Retrotran_gag_2"/>
    <property type="match status" value="1"/>
</dbReference>
<accession>A0A8J6D286</accession>
<keyword evidence="4" id="KW-1185">Reference proteome</keyword>
<feature type="domain" description="Integrase catalytic" evidence="2">
    <location>
        <begin position="408"/>
        <end position="571"/>
    </location>
</feature>
<dbReference type="Gene3D" id="3.30.420.10">
    <property type="entry name" value="Ribonuclease H-like superfamily/Ribonuclease H"/>
    <property type="match status" value="1"/>
</dbReference>
<dbReference type="Pfam" id="PF22936">
    <property type="entry name" value="Pol_BBD"/>
    <property type="match status" value="1"/>
</dbReference>
<reference evidence="3 4" key="1">
    <citation type="journal article" date="2021" name="bioRxiv">
        <title>The Gossypium anomalum genome as a resource for cotton improvement and evolutionary analysis of hybrid incompatibility.</title>
        <authorList>
            <person name="Grover C.E."/>
            <person name="Yuan D."/>
            <person name="Arick M.A."/>
            <person name="Miller E.R."/>
            <person name="Hu G."/>
            <person name="Peterson D.G."/>
            <person name="Wendel J.F."/>
            <person name="Udall J.A."/>
        </authorList>
    </citation>
    <scope>NUCLEOTIDE SEQUENCE [LARGE SCALE GENOMIC DNA]</scope>
    <source>
        <strain evidence="3">JFW-Udall</strain>
        <tissue evidence="3">Leaf</tissue>
    </source>
</reference>
<dbReference type="PROSITE" id="PS50994">
    <property type="entry name" value="INTEGRASE"/>
    <property type="match status" value="1"/>
</dbReference>
<dbReference type="InterPro" id="IPR001584">
    <property type="entry name" value="Integrase_cat-core"/>
</dbReference>
<evidence type="ECO:0000313" key="4">
    <source>
        <dbReference type="Proteomes" id="UP000701853"/>
    </source>
</evidence>
<dbReference type="InterPro" id="IPR057670">
    <property type="entry name" value="SH3_retrovirus"/>
</dbReference>
<dbReference type="InterPro" id="IPR036397">
    <property type="entry name" value="RNaseH_sf"/>
</dbReference>
<organism evidence="3 4">
    <name type="scientific">Gossypium anomalum</name>
    <dbReference type="NCBI Taxonomy" id="47600"/>
    <lineage>
        <taxon>Eukaryota</taxon>
        <taxon>Viridiplantae</taxon>
        <taxon>Streptophyta</taxon>
        <taxon>Embryophyta</taxon>
        <taxon>Tracheophyta</taxon>
        <taxon>Spermatophyta</taxon>
        <taxon>Magnoliopsida</taxon>
        <taxon>eudicotyledons</taxon>
        <taxon>Gunneridae</taxon>
        <taxon>Pentapetalae</taxon>
        <taxon>rosids</taxon>
        <taxon>malvids</taxon>
        <taxon>Malvales</taxon>
        <taxon>Malvaceae</taxon>
        <taxon>Malvoideae</taxon>
        <taxon>Gossypium</taxon>
    </lineage>
</organism>
<comment type="caution">
    <text evidence="3">The sequence shown here is derived from an EMBL/GenBank/DDBJ whole genome shotgun (WGS) entry which is preliminary data.</text>
</comment>
<dbReference type="InterPro" id="IPR012337">
    <property type="entry name" value="RNaseH-like_sf"/>
</dbReference>
<gene>
    <name evidence="3" type="ORF">CXB51_013997</name>
</gene>
<dbReference type="AlphaFoldDB" id="A0A8J6D286"/>
<sequence>MSHPTSPSAAHSTTPAMTSSLTDGVLLAVKTYKLQWFLNTGTIPPSSLIPDANGVLHENPEFVRAQIWDAIVTLYGSKTTSRLMFFRRALHSQRKGNLSMREFLVKIKGFCANLASYGEVISDHEHVTAILNGLPPEYKSVVTIITASPVPYNAQGVTTMLLDAEARLQDLVSEVPSSANVVTHQPSDVPIPTPTYRPSFNTWGRGRTRSSTSQFQCQLCGKQGHLMDRCYYRFDASYKSAGYKPLPSSQANLSPLGWYFPPVPNWPNPFLVNSSTPISATPPATTHPQALITTLETVNDNAWYPDSGATHHLTHSASSMGDSSTYNGPGKVYVGNGNALPILSTGQYSLLTRTRPLYMRSLLFVPGITKNLLSNGLYKLHLHGTYPSVLSSGSAQCFAASSNKSFTEYTTPLQLIVAEVWGPAPIFSNGFRYYVAFTDAFTRYTWVYFFKKKSDVLVVFPLFHRQVERTLGCKLQALQTDGGGEFQVLKSYLSLQGIVHRLACPYTSVQNGIVDRKYRQIFESSLSMLAHAAMPLTYWHDVFSTAIYLINILPSHFLANISPYEKLFQVSPDYSYLRTFGCMCFPNLRPYNTHKLQFRSTPCTFLGYSPCHKGYCCQDVNGHVYVSRHVTFNEVVFPFQTVTSKSAPNQPIPQTSSKLFVLSPHLSFPPTSPCVLPPNPHVPSLANSCSPTQSSPSNSISWPSNTNLSISLPSSTSASHNSPPSPPSVVHNSHPMIT</sequence>
<dbReference type="OrthoDB" id="1938465at2759"/>
<dbReference type="PANTHER" id="PTHR47481">
    <property type="match status" value="1"/>
</dbReference>
<evidence type="ECO:0000313" key="3">
    <source>
        <dbReference type="EMBL" id="KAG8490820.1"/>
    </source>
</evidence>
<dbReference type="PANTHER" id="PTHR47481:SF30">
    <property type="entry name" value="CCHC-TYPE DOMAIN-CONTAINING PROTEIN"/>
    <property type="match status" value="1"/>
</dbReference>
<dbReference type="GO" id="GO:0003676">
    <property type="term" value="F:nucleic acid binding"/>
    <property type="evidence" value="ECO:0007669"/>
    <property type="project" value="InterPro"/>
</dbReference>
<dbReference type="Pfam" id="PF25597">
    <property type="entry name" value="SH3_retrovirus"/>
    <property type="match status" value="1"/>
</dbReference>
<name>A0A8J6D286_9ROSI</name>
<evidence type="ECO:0000256" key="1">
    <source>
        <dbReference type="SAM" id="MobiDB-lite"/>
    </source>
</evidence>
<evidence type="ECO:0000259" key="2">
    <source>
        <dbReference type="PROSITE" id="PS50994"/>
    </source>
</evidence>
<dbReference type="SUPFAM" id="SSF53098">
    <property type="entry name" value="Ribonuclease H-like"/>
    <property type="match status" value="1"/>
</dbReference>
<dbReference type="EMBL" id="JAHUZN010000006">
    <property type="protein sequence ID" value="KAG8490820.1"/>
    <property type="molecule type" value="Genomic_DNA"/>
</dbReference>